<comment type="cofactor">
    <cofactor evidence="1">
        <name>Mg(2+)</name>
        <dbReference type="ChEBI" id="CHEBI:18420"/>
    </cofactor>
</comment>
<dbReference type="EC" id="2.7.7.65" evidence="2"/>
<proteinExistence type="predicted"/>
<evidence type="ECO:0000256" key="3">
    <source>
        <dbReference type="SAM" id="MobiDB-lite"/>
    </source>
</evidence>
<dbReference type="InterPro" id="IPR050469">
    <property type="entry name" value="Diguanylate_Cyclase"/>
</dbReference>
<dbReference type="SUPFAM" id="SSF55073">
    <property type="entry name" value="Nucleotide cyclase"/>
    <property type="match status" value="1"/>
</dbReference>
<protein>
    <recommendedName>
        <fullName evidence="2">diguanylate cyclase</fullName>
        <ecNumber evidence="2">2.7.7.65</ecNumber>
    </recommendedName>
</protein>
<dbReference type="Proteomes" id="UP000175669">
    <property type="component" value="Unassembled WGS sequence"/>
</dbReference>
<dbReference type="AlphaFoldDB" id="A0A1E8CK42"/>
<dbReference type="GO" id="GO:0005886">
    <property type="term" value="C:plasma membrane"/>
    <property type="evidence" value="ECO:0007669"/>
    <property type="project" value="TreeGrafter"/>
</dbReference>
<accession>A0A1E8CK42</accession>
<dbReference type="GO" id="GO:1902201">
    <property type="term" value="P:negative regulation of bacterial-type flagellum-dependent cell motility"/>
    <property type="evidence" value="ECO:0007669"/>
    <property type="project" value="TreeGrafter"/>
</dbReference>
<reference evidence="6" key="1">
    <citation type="submission" date="2016-07" db="EMBL/GenBank/DDBJ databases">
        <authorList>
            <person name="Florea S."/>
            <person name="Webb J.S."/>
            <person name="Jaromczyk J."/>
            <person name="Schardl C.L."/>
        </authorList>
    </citation>
    <scope>NUCLEOTIDE SEQUENCE [LARGE SCALE GENOMIC DNA]</scope>
    <source>
        <strain evidence="6">KCTC 42131</strain>
    </source>
</reference>
<gene>
    <name evidence="5" type="ORF">PHACT_06500</name>
</gene>
<evidence type="ECO:0000259" key="4">
    <source>
        <dbReference type="PROSITE" id="PS50887"/>
    </source>
</evidence>
<feature type="domain" description="GGDEF" evidence="4">
    <location>
        <begin position="65"/>
        <end position="199"/>
    </location>
</feature>
<dbReference type="GO" id="GO:0043709">
    <property type="term" value="P:cell adhesion involved in single-species biofilm formation"/>
    <property type="evidence" value="ECO:0007669"/>
    <property type="project" value="TreeGrafter"/>
</dbReference>
<evidence type="ECO:0000313" key="6">
    <source>
        <dbReference type="Proteomes" id="UP000175669"/>
    </source>
</evidence>
<dbReference type="InterPro" id="IPR043128">
    <property type="entry name" value="Rev_trsase/Diguanyl_cyclase"/>
</dbReference>
<dbReference type="PANTHER" id="PTHR45138:SF2">
    <property type="entry name" value="DIGUANYLATE CYCLASE VDCA"/>
    <property type="match status" value="1"/>
</dbReference>
<dbReference type="GO" id="GO:0052621">
    <property type="term" value="F:diguanylate cyclase activity"/>
    <property type="evidence" value="ECO:0007669"/>
    <property type="project" value="UniProtKB-EC"/>
</dbReference>
<name>A0A1E8CK42_9GAMM</name>
<dbReference type="FunFam" id="3.30.70.270:FF:000001">
    <property type="entry name" value="Diguanylate cyclase domain protein"/>
    <property type="match status" value="1"/>
</dbReference>
<sequence length="224" mass="25484">MLSKPPRCSDCHDDCEYLDEISELRQQVDELSEQVLTDALTGLYNYRHLMWAMNQEIERLHRSGGSFSIIVLDFDDFKLVNDNHGHEFGNQALKTVGTFLQRSLRKLDVPCRFGGEEFVLVLPSTELRDAVQLAERIREGVTHIQLMDGGQQVPLTVSMGVDVYRATERITADMFLDRADQFLLQAKQAGKNRVYYSRMTEPGDGMSADERSALMDGFDESPKN</sequence>
<keyword evidence="6" id="KW-1185">Reference proteome</keyword>
<organism evidence="5 6">
    <name type="scientific">Pseudohongiella acticola</name>
    <dbReference type="NCBI Taxonomy" id="1524254"/>
    <lineage>
        <taxon>Bacteria</taxon>
        <taxon>Pseudomonadati</taxon>
        <taxon>Pseudomonadota</taxon>
        <taxon>Gammaproteobacteria</taxon>
        <taxon>Pseudomonadales</taxon>
        <taxon>Pseudohongiellaceae</taxon>
        <taxon>Pseudohongiella</taxon>
    </lineage>
</organism>
<evidence type="ECO:0000313" key="5">
    <source>
        <dbReference type="EMBL" id="OFE12830.1"/>
    </source>
</evidence>
<dbReference type="CDD" id="cd01949">
    <property type="entry name" value="GGDEF"/>
    <property type="match status" value="1"/>
</dbReference>
<dbReference type="OrthoDB" id="9812260at2"/>
<dbReference type="EMBL" id="MASR01000001">
    <property type="protein sequence ID" value="OFE12830.1"/>
    <property type="molecule type" value="Genomic_DNA"/>
</dbReference>
<dbReference type="RefSeq" id="WP_070116439.1">
    <property type="nucleotide sequence ID" value="NZ_MASR01000001.1"/>
</dbReference>
<dbReference type="PANTHER" id="PTHR45138">
    <property type="entry name" value="REGULATORY COMPONENTS OF SENSORY TRANSDUCTION SYSTEM"/>
    <property type="match status" value="1"/>
</dbReference>
<dbReference type="InterPro" id="IPR029787">
    <property type="entry name" value="Nucleotide_cyclase"/>
</dbReference>
<dbReference type="PROSITE" id="PS50887">
    <property type="entry name" value="GGDEF"/>
    <property type="match status" value="1"/>
</dbReference>
<evidence type="ECO:0000256" key="2">
    <source>
        <dbReference type="ARBA" id="ARBA00012528"/>
    </source>
</evidence>
<feature type="region of interest" description="Disordered" evidence="3">
    <location>
        <begin position="201"/>
        <end position="224"/>
    </location>
</feature>
<comment type="caution">
    <text evidence="5">The sequence shown here is derived from an EMBL/GenBank/DDBJ whole genome shotgun (WGS) entry which is preliminary data.</text>
</comment>
<dbReference type="STRING" id="1524254.PHACT_06500"/>
<evidence type="ECO:0000256" key="1">
    <source>
        <dbReference type="ARBA" id="ARBA00001946"/>
    </source>
</evidence>
<dbReference type="Pfam" id="PF00990">
    <property type="entry name" value="GGDEF"/>
    <property type="match status" value="1"/>
</dbReference>
<dbReference type="NCBIfam" id="TIGR00254">
    <property type="entry name" value="GGDEF"/>
    <property type="match status" value="1"/>
</dbReference>
<dbReference type="SMART" id="SM00267">
    <property type="entry name" value="GGDEF"/>
    <property type="match status" value="1"/>
</dbReference>
<dbReference type="InterPro" id="IPR000160">
    <property type="entry name" value="GGDEF_dom"/>
</dbReference>
<dbReference type="Gene3D" id="3.30.70.270">
    <property type="match status" value="1"/>
</dbReference>